<dbReference type="PROSITE" id="PS50053">
    <property type="entry name" value="UBIQUITIN_2"/>
    <property type="match status" value="1"/>
</dbReference>
<organism evidence="3 4">
    <name type="scientific">Cardamine amara subsp. amara</name>
    <dbReference type="NCBI Taxonomy" id="228776"/>
    <lineage>
        <taxon>Eukaryota</taxon>
        <taxon>Viridiplantae</taxon>
        <taxon>Streptophyta</taxon>
        <taxon>Embryophyta</taxon>
        <taxon>Tracheophyta</taxon>
        <taxon>Spermatophyta</taxon>
        <taxon>Magnoliopsida</taxon>
        <taxon>eudicotyledons</taxon>
        <taxon>Gunneridae</taxon>
        <taxon>Pentapetalae</taxon>
        <taxon>rosids</taxon>
        <taxon>malvids</taxon>
        <taxon>Brassicales</taxon>
        <taxon>Brassicaceae</taxon>
        <taxon>Cardamineae</taxon>
        <taxon>Cardamine</taxon>
    </lineage>
</organism>
<dbReference type="SMART" id="SM00213">
    <property type="entry name" value="UBQ"/>
    <property type="match status" value="1"/>
</dbReference>
<dbReference type="Pfam" id="PF00240">
    <property type="entry name" value="ubiquitin"/>
    <property type="match status" value="1"/>
</dbReference>
<name>A0ABD1BNW9_CARAN</name>
<evidence type="ECO:0000313" key="4">
    <source>
        <dbReference type="Proteomes" id="UP001558713"/>
    </source>
</evidence>
<sequence>MHISIKTSKGKSINLEVEDSSNTIDIKIRGEPARELVLDLGRLGGAVMKIFVETLTGKTHTLEVERTDTIRKVKAKYEEKDGTPVSQQRMIFQGMQLEDSRTIAYYQIQNESILIMMMSLCGC</sequence>
<comment type="caution">
    <text evidence="3">The sequence shown here is derived from an EMBL/GenBank/DDBJ whole genome shotgun (WGS) entry which is preliminary data.</text>
</comment>
<evidence type="ECO:0000256" key="1">
    <source>
        <dbReference type="ARBA" id="ARBA00022499"/>
    </source>
</evidence>
<dbReference type="GO" id="GO:0003729">
    <property type="term" value="F:mRNA binding"/>
    <property type="evidence" value="ECO:0007669"/>
    <property type="project" value="UniProtKB-ARBA"/>
</dbReference>
<keyword evidence="1" id="KW-1017">Isopeptide bond</keyword>
<feature type="domain" description="Ubiquitin-like" evidence="2">
    <location>
        <begin position="48"/>
        <end position="123"/>
    </location>
</feature>
<evidence type="ECO:0000259" key="2">
    <source>
        <dbReference type="PROSITE" id="PS50053"/>
    </source>
</evidence>
<dbReference type="InterPro" id="IPR050158">
    <property type="entry name" value="Ubiquitin_ubiquitin-like"/>
</dbReference>
<dbReference type="PANTHER" id="PTHR10666">
    <property type="entry name" value="UBIQUITIN"/>
    <property type="match status" value="1"/>
</dbReference>
<dbReference type="InterPro" id="IPR029071">
    <property type="entry name" value="Ubiquitin-like_domsf"/>
</dbReference>
<evidence type="ECO:0000313" key="3">
    <source>
        <dbReference type="EMBL" id="KAL1218906.1"/>
    </source>
</evidence>
<dbReference type="PRINTS" id="PR00348">
    <property type="entry name" value="UBIQUITIN"/>
</dbReference>
<dbReference type="InterPro" id="IPR019956">
    <property type="entry name" value="Ubiquitin_dom"/>
</dbReference>
<dbReference type="EMBL" id="JBANAX010000194">
    <property type="protein sequence ID" value="KAL1218906.1"/>
    <property type="molecule type" value="Genomic_DNA"/>
</dbReference>
<dbReference type="FunFam" id="3.10.20.90:FF:000222">
    <property type="entry name" value="Polyubiquitin 5"/>
    <property type="match status" value="1"/>
</dbReference>
<dbReference type="InterPro" id="IPR000626">
    <property type="entry name" value="Ubiquitin-like_dom"/>
</dbReference>
<proteinExistence type="predicted"/>
<dbReference type="Proteomes" id="UP001558713">
    <property type="component" value="Unassembled WGS sequence"/>
</dbReference>
<protein>
    <submittedName>
        <fullName evidence="3">Polyubiquitin</fullName>
    </submittedName>
</protein>
<dbReference type="SUPFAM" id="SSF54236">
    <property type="entry name" value="Ubiquitin-like"/>
    <property type="match status" value="1"/>
</dbReference>
<reference evidence="3 4" key="1">
    <citation type="submission" date="2024-04" db="EMBL/GenBank/DDBJ databases">
        <title>Genome assembly C_amara_ONT_v2.</title>
        <authorList>
            <person name="Yant L."/>
            <person name="Moore C."/>
            <person name="Slenker M."/>
        </authorList>
    </citation>
    <scope>NUCLEOTIDE SEQUENCE [LARGE SCALE GENOMIC DNA]</scope>
    <source>
        <tissue evidence="3">Leaf</tissue>
    </source>
</reference>
<dbReference type="Gene3D" id="3.10.20.90">
    <property type="entry name" value="Phosphatidylinositol 3-kinase Catalytic Subunit, Chain A, domain 1"/>
    <property type="match status" value="1"/>
</dbReference>
<gene>
    <name evidence="3" type="ORF">V5N11_010792</name>
</gene>
<accession>A0ABD1BNW9</accession>
<keyword evidence="4" id="KW-1185">Reference proteome</keyword>
<dbReference type="AlphaFoldDB" id="A0ABD1BNW9"/>